<accession>A0A845LAS6</accession>
<dbReference type="AlphaFoldDB" id="A0A845LAS6"/>
<proteinExistence type="predicted"/>
<organism evidence="1 2">
    <name type="scientific">Heliomicrobium gestii</name>
    <name type="common">Heliobacterium gestii</name>
    <dbReference type="NCBI Taxonomy" id="2699"/>
    <lineage>
        <taxon>Bacteria</taxon>
        <taxon>Bacillati</taxon>
        <taxon>Bacillota</taxon>
        <taxon>Clostridia</taxon>
        <taxon>Eubacteriales</taxon>
        <taxon>Heliobacteriaceae</taxon>
        <taxon>Heliomicrobium</taxon>
    </lineage>
</organism>
<gene>
    <name evidence="1" type="ORF">GTO89_06415</name>
</gene>
<evidence type="ECO:0000313" key="2">
    <source>
        <dbReference type="Proteomes" id="UP000471031"/>
    </source>
</evidence>
<dbReference type="OrthoDB" id="2080656at2"/>
<keyword evidence="2" id="KW-1185">Reference proteome</keyword>
<protein>
    <submittedName>
        <fullName evidence="1">Uncharacterized protein</fullName>
    </submittedName>
</protein>
<comment type="caution">
    <text evidence="1">The sequence shown here is derived from an EMBL/GenBank/DDBJ whole genome shotgun (WGS) entry which is preliminary data.</text>
</comment>
<dbReference type="Proteomes" id="UP000471031">
    <property type="component" value="Unassembled WGS sequence"/>
</dbReference>
<evidence type="ECO:0000313" key="1">
    <source>
        <dbReference type="EMBL" id="MZP42671.1"/>
    </source>
</evidence>
<sequence>MPVDAVEVLRMNVALQYSKPDLWPLEPGPLGWKLLRQGLMTLEPRRDKAPSKERRHSSWVYVEIAETAPAVYWLVRESLPGPISGHVWLHIRAPQQFWDIYDEYASGLAEGGPEQVERIVEPVEPPESAPVHRLEELLPEHFPSGPVWRFIQFVLERWGRPQSAD</sequence>
<reference evidence="1 2" key="1">
    <citation type="submission" date="2020-01" db="EMBL/GenBank/DDBJ databases">
        <title>Whole genome sequence of Heliobacterium gestii DSM 11169.</title>
        <authorList>
            <person name="Kyndt J.A."/>
            <person name="Meyer T.E."/>
        </authorList>
    </citation>
    <scope>NUCLEOTIDE SEQUENCE [LARGE SCALE GENOMIC DNA]</scope>
    <source>
        <strain evidence="1 2">DSM 11169</strain>
    </source>
</reference>
<name>A0A845LAS6_HELGE</name>
<dbReference type="EMBL" id="WXEX01000004">
    <property type="protein sequence ID" value="MZP42671.1"/>
    <property type="molecule type" value="Genomic_DNA"/>
</dbReference>
<dbReference type="RefSeq" id="WP_161261224.1">
    <property type="nucleotide sequence ID" value="NZ_JAFBDC010000003.1"/>
</dbReference>